<evidence type="ECO:0000256" key="1">
    <source>
        <dbReference type="SAM" id="MobiDB-lite"/>
    </source>
</evidence>
<sequence>MKLNSTVALTLILLVSMVAAGLISASWGTALGREALKGITQPDTRPTNNKAGGQTGAARREGLTVLPENTIITNVKARMNGSAAKGSKVSPPEPPAAKAPIVQGAVPQFPLTTKSQDVVLEVKSARQQGELFVLAVSLRNEGQQPVQFVYDALTITDEKGQTLKATTDGLPAELPASSGAFPGTISIPATSLEGVKNVALSLSSYPDKQLQLQLPNVPIVR</sequence>
<reference evidence="2 3" key="1">
    <citation type="submission" date="2022-04" db="EMBL/GenBank/DDBJ databases">
        <title>Positive selection, recombination, and allopatry shape intraspecific diversity of widespread and dominant cyanobacteria.</title>
        <authorList>
            <person name="Wei J."/>
            <person name="Shu W."/>
            <person name="Hu C."/>
        </authorList>
    </citation>
    <scope>NUCLEOTIDE SEQUENCE [LARGE SCALE GENOMIC DNA]</scope>
    <source>
        <strain evidence="2 3">AS-A4</strain>
    </source>
</reference>
<evidence type="ECO:0000313" key="2">
    <source>
        <dbReference type="EMBL" id="MEP1061400.1"/>
    </source>
</evidence>
<feature type="region of interest" description="Disordered" evidence="1">
    <location>
        <begin position="38"/>
        <end position="59"/>
    </location>
</feature>
<comment type="caution">
    <text evidence="2">The sequence shown here is derived from an EMBL/GenBank/DDBJ whole genome shotgun (WGS) entry which is preliminary data.</text>
</comment>
<gene>
    <name evidence="2" type="ORF">NDI38_23500</name>
</gene>
<name>A0ABV0KQB0_9CYAN</name>
<protein>
    <recommendedName>
        <fullName evidence="4">DUF4352 domain-containing protein</fullName>
    </recommendedName>
</protein>
<dbReference type="EMBL" id="JAMPLM010000033">
    <property type="protein sequence ID" value="MEP1061400.1"/>
    <property type="molecule type" value="Genomic_DNA"/>
</dbReference>
<evidence type="ECO:0008006" key="4">
    <source>
        <dbReference type="Google" id="ProtNLM"/>
    </source>
</evidence>
<evidence type="ECO:0000313" key="3">
    <source>
        <dbReference type="Proteomes" id="UP001476950"/>
    </source>
</evidence>
<organism evidence="2 3">
    <name type="scientific">Stenomitos frigidus AS-A4</name>
    <dbReference type="NCBI Taxonomy" id="2933935"/>
    <lineage>
        <taxon>Bacteria</taxon>
        <taxon>Bacillati</taxon>
        <taxon>Cyanobacteriota</taxon>
        <taxon>Cyanophyceae</taxon>
        <taxon>Leptolyngbyales</taxon>
        <taxon>Leptolyngbyaceae</taxon>
        <taxon>Stenomitos</taxon>
    </lineage>
</organism>
<dbReference type="Proteomes" id="UP001476950">
    <property type="component" value="Unassembled WGS sequence"/>
</dbReference>
<keyword evidence="3" id="KW-1185">Reference proteome</keyword>
<dbReference type="RefSeq" id="WP_190447219.1">
    <property type="nucleotide sequence ID" value="NZ_JAMPLM010000033.1"/>
</dbReference>
<proteinExistence type="predicted"/>
<feature type="compositionally biased region" description="Polar residues" evidence="1">
    <location>
        <begin position="41"/>
        <end position="52"/>
    </location>
</feature>
<accession>A0ABV0KQB0</accession>